<feature type="signal peptide" evidence="1">
    <location>
        <begin position="1"/>
        <end position="29"/>
    </location>
</feature>
<accession>A0A5C6VKE7</accession>
<evidence type="ECO:0000313" key="3">
    <source>
        <dbReference type="EMBL" id="TXC83658.1"/>
    </source>
</evidence>
<sequence length="304" mass="33522">MKNSCSRGIGLTAIYALLLLGCLAGDACAQAGTARLEKQSEHIEVRRIPLSQLEASLPGDASLALFAIVGQPGLYVMHAPSLAEQGAMFSRVVALFERRDMPRDRIVTMAAIANHARRFGTDPAGLTAGNNFSAIELAHFFDAAHQQHLELTPGERTLQRVVVQTGLIVELNGRWQPRSTHDFLITIPGLGKTPGGETIDAPVRTAILSHELGHWQYFSNEAYAHACRSFWWHELSYAERAELTRQLENMGYDPSDRIVIDEAQAYLLHTPARYIPFTDVPGQAGIDIAKIRGKLQQKVADAYR</sequence>
<dbReference type="RefSeq" id="WP_147235935.1">
    <property type="nucleotide sequence ID" value="NZ_JAZHFZ010000015.1"/>
</dbReference>
<dbReference type="PROSITE" id="PS51257">
    <property type="entry name" value="PROKAR_LIPOPROTEIN"/>
    <property type="match status" value="1"/>
</dbReference>
<gene>
    <name evidence="3" type="ORF">FRZ40_25075</name>
    <name evidence="2" type="ORF">V4C56_21450</name>
</gene>
<evidence type="ECO:0000313" key="4">
    <source>
        <dbReference type="Proteomes" id="UP000321776"/>
    </source>
</evidence>
<name>A0A5C6VKE7_9BURK</name>
<reference evidence="2 5" key="3">
    <citation type="submission" date="2024-01" db="EMBL/GenBank/DDBJ databases">
        <title>The diversity of rhizobia nodulating Mimosa spp. in eleven states of Brazil covering several biomes is determined by host plant, location, and edaphic factors.</title>
        <authorList>
            <person name="Rouws L."/>
            <person name="Barauna A."/>
            <person name="Beukes C."/>
            <person name="De Faria S.M."/>
            <person name="Gross E."/>
            <person name="Dos Reis Junior F.B."/>
            <person name="Simon M."/>
            <person name="Maluk M."/>
            <person name="Odee D.W."/>
            <person name="Kenicer G."/>
            <person name="Young J.P.W."/>
            <person name="Reis V.M."/>
            <person name="Zilli J."/>
            <person name="James E.K."/>
        </authorList>
    </citation>
    <scope>NUCLEOTIDE SEQUENCE [LARGE SCALE GENOMIC DNA]</scope>
    <source>
        <strain evidence="2 5">JPY530</strain>
    </source>
</reference>
<organism evidence="3 4">
    <name type="scientific">Paraburkholderia azotifigens</name>
    <dbReference type="NCBI Taxonomy" id="2057004"/>
    <lineage>
        <taxon>Bacteria</taxon>
        <taxon>Pseudomonadati</taxon>
        <taxon>Pseudomonadota</taxon>
        <taxon>Betaproteobacteria</taxon>
        <taxon>Burkholderiales</taxon>
        <taxon>Burkholderiaceae</taxon>
        <taxon>Paraburkholderia</taxon>
    </lineage>
</organism>
<reference evidence="3 4" key="1">
    <citation type="journal article" date="2018" name="Int. J. Syst. Evol. Microbiol.">
        <title>Paraburkholderia azotifigens sp. nov., a nitrogen-fixing bacterium isolated from paddy soil.</title>
        <authorList>
            <person name="Choi G.M."/>
            <person name="Im W.T."/>
        </authorList>
    </citation>
    <scope>NUCLEOTIDE SEQUENCE [LARGE SCALE GENOMIC DNA]</scope>
    <source>
        <strain evidence="3 4">NF 2-5-3</strain>
    </source>
</reference>
<dbReference type="Proteomes" id="UP000321776">
    <property type="component" value="Unassembled WGS sequence"/>
</dbReference>
<proteinExistence type="predicted"/>
<feature type="chain" id="PRO_5023037111" evidence="1">
    <location>
        <begin position="30"/>
        <end position="304"/>
    </location>
</feature>
<dbReference type="EMBL" id="VOQS01000003">
    <property type="protein sequence ID" value="TXC83658.1"/>
    <property type="molecule type" value="Genomic_DNA"/>
</dbReference>
<dbReference type="Proteomes" id="UP001481677">
    <property type="component" value="Unassembled WGS sequence"/>
</dbReference>
<keyword evidence="5" id="KW-1185">Reference proteome</keyword>
<comment type="caution">
    <text evidence="3">The sequence shown here is derived from an EMBL/GenBank/DDBJ whole genome shotgun (WGS) entry which is preliminary data.</text>
</comment>
<evidence type="ECO:0000313" key="2">
    <source>
        <dbReference type="EMBL" id="MEM5342179.1"/>
    </source>
</evidence>
<keyword evidence="1" id="KW-0732">Signal</keyword>
<evidence type="ECO:0000256" key="1">
    <source>
        <dbReference type="SAM" id="SignalP"/>
    </source>
</evidence>
<evidence type="ECO:0000313" key="5">
    <source>
        <dbReference type="Proteomes" id="UP001481677"/>
    </source>
</evidence>
<protein>
    <submittedName>
        <fullName evidence="3">Uncharacterized protein</fullName>
    </submittedName>
</protein>
<dbReference type="AlphaFoldDB" id="A0A5C6VKE7"/>
<dbReference type="EMBL" id="JAZHGA010000015">
    <property type="protein sequence ID" value="MEM5342179.1"/>
    <property type="molecule type" value="Genomic_DNA"/>
</dbReference>
<reference evidence="3" key="2">
    <citation type="submission" date="2019-08" db="EMBL/GenBank/DDBJ databases">
        <authorList>
            <person name="Im W.-T."/>
        </authorList>
    </citation>
    <scope>NUCLEOTIDE SEQUENCE</scope>
    <source>
        <strain evidence="3">NF 2-5-3</strain>
    </source>
</reference>